<dbReference type="Pfam" id="PF15508">
    <property type="entry name" value="NAAA-beta"/>
    <property type="match status" value="1"/>
</dbReference>
<comment type="caution">
    <text evidence="4">The sequence shown here is derived from an EMBL/GenBank/DDBJ whole genome shotgun (WGS) entry which is preliminary data.</text>
</comment>
<accession>A0AA39XW47</accession>
<feature type="region of interest" description="Disordered" evidence="2">
    <location>
        <begin position="452"/>
        <end position="471"/>
    </location>
</feature>
<evidence type="ECO:0000313" key="4">
    <source>
        <dbReference type="EMBL" id="KAK0640691.1"/>
    </source>
</evidence>
<evidence type="ECO:0000256" key="1">
    <source>
        <dbReference type="ARBA" id="ARBA00011891"/>
    </source>
</evidence>
<name>A0AA39XW47_9PEZI</name>
<feature type="domain" description="Acid ceramidase N-terminal" evidence="3">
    <location>
        <begin position="30"/>
        <end position="78"/>
    </location>
</feature>
<dbReference type="EC" id="3.5.1.23" evidence="1"/>
<feature type="compositionally biased region" description="Basic and acidic residues" evidence="2">
    <location>
        <begin position="364"/>
        <end position="378"/>
    </location>
</feature>
<sequence>MESAGLRRRAATQKQENSEQPGSWIIAGHEPPRFTVDLSVAPEHRYDHIVPHLKPAIADADVAAQLSEVFEFLFPEMPLAQKCMHGIARVALRRVYSDEETAEIRGIARATGMPMYLLVALNVSLDILLGCTSGGVRYQPGPNSKPPTRILHFRTLDWTMDPLRNLIVEIDYVQRPSGPVIATTVGYLGYVGVLTGVRKGLSMSLNYRAHHDTSTLSKRLAFRYHQLLVILGRRPSVSSTLRTFLLPPSPPLTSALKPKPSTSGLPSITNILGTLSSSPSTAAYLIFGTPQKVHSLEKDHHSSHLTSSSTFLATCNHDLSDEQDLTQLKRMADGVPAETVVQFLLQDSMVRKWMINEKWEEIRDGEGEGGGERSEKGSRERKRRGKGKGKEKMEGKGEKAGKLKREEGWGVSLDEVLQMVNTGWISNDMTHYAVVMDPEEGKVVWRRAYEVGELGGSDSSDEEGEGETADP</sequence>
<feature type="region of interest" description="Disordered" evidence="2">
    <location>
        <begin position="364"/>
        <end position="403"/>
    </location>
</feature>
<keyword evidence="5" id="KW-1185">Reference proteome</keyword>
<feature type="compositionally biased region" description="Acidic residues" evidence="2">
    <location>
        <begin position="459"/>
        <end position="471"/>
    </location>
</feature>
<evidence type="ECO:0000313" key="5">
    <source>
        <dbReference type="Proteomes" id="UP001174936"/>
    </source>
</evidence>
<proteinExistence type="predicted"/>
<organism evidence="4 5">
    <name type="scientific">Cercophora newfieldiana</name>
    <dbReference type="NCBI Taxonomy" id="92897"/>
    <lineage>
        <taxon>Eukaryota</taxon>
        <taxon>Fungi</taxon>
        <taxon>Dikarya</taxon>
        <taxon>Ascomycota</taxon>
        <taxon>Pezizomycotina</taxon>
        <taxon>Sordariomycetes</taxon>
        <taxon>Sordariomycetidae</taxon>
        <taxon>Sordariales</taxon>
        <taxon>Lasiosphaeriaceae</taxon>
        <taxon>Cercophora</taxon>
    </lineage>
</organism>
<dbReference type="EMBL" id="JAULSV010000006">
    <property type="protein sequence ID" value="KAK0640691.1"/>
    <property type="molecule type" value="Genomic_DNA"/>
</dbReference>
<feature type="region of interest" description="Disordered" evidence="2">
    <location>
        <begin position="1"/>
        <end position="26"/>
    </location>
</feature>
<protein>
    <recommendedName>
        <fullName evidence="1">ceramidase</fullName>
        <ecNumber evidence="1">3.5.1.23</ecNumber>
    </recommendedName>
</protein>
<gene>
    <name evidence="4" type="ORF">B0T16DRAFT_418308</name>
</gene>
<reference evidence="4" key="1">
    <citation type="submission" date="2023-06" db="EMBL/GenBank/DDBJ databases">
        <title>Genome-scale phylogeny and comparative genomics of the fungal order Sordariales.</title>
        <authorList>
            <consortium name="Lawrence Berkeley National Laboratory"/>
            <person name="Hensen N."/>
            <person name="Bonometti L."/>
            <person name="Westerberg I."/>
            <person name="Brannstrom I.O."/>
            <person name="Guillou S."/>
            <person name="Cros-Aarteil S."/>
            <person name="Calhoun S."/>
            <person name="Haridas S."/>
            <person name="Kuo A."/>
            <person name="Mondo S."/>
            <person name="Pangilinan J."/>
            <person name="Riley R."/>
            <person name="Labutti K."/>
            <person name="Andreopoulos B."/>
            <person name="Lipzen A."/>
            <person name="Chen C."/>
            <person name="Yanf M."/>
            <person name="Daum C."/>
            <person name="Ng V."/>
            <person name="Clum A."/>
            <person name="Steindorff A."/>
            <person name="Ohm R."/>
            <person name="Martin F."/>
            <person name="Silar P."/>
            <person name="Natvig D."/>
            <person name="Lalanne C."/>
            <person name="Gautier V."/>
            <person name="Ament-Velasquez S.L."/>
            <person name="Kruys A."/>
            <person name="Hutchinson M.I."/>
            <person name="Powell A.J."/>
            <person name="Barry K."/>
            <person name="Miller A.N."/>
            <person name="Grigoriev I.V."/>
            <person name="Debuchy R."/>
            <person name="Gladieux P."/>
            <person name="Thoren M.H."/>
            <person name="Johannesson H."/>
        </authorList>
    </citation>
    <scope>NUCLEOTIDE SEQUENCE</scope>
    <source>
        <strain evidence="4">SMH2532-1</strain>
    </source>
</reference>
<dbReference type="InterPro" id="IPR029130">
    <property type="entry name" value="Acid_ceramidase_N"/>
</dbReference>
<feature type="compositionally biased region" description="Basic and acidic residues" evidence="2">
    <location>
        <begin position="388"/>
        <end position="403"/>
    </location>
</feature>
<dbReference type="PANTHER" id="PTHR28583:SF1">
    <property type="entry name" value="ACID CERAMIDASE"/>
    <property type="match status" value="1"/>
</dbReference>
<evidence type="ECO:0000259" key="3">
    <source>
        <dbReference type="Pfam" id="PF15508"/>
    </source>
</evidence>
<dbReference type="Proteomes" id="UP001174936">
    <property type="component" value="Unassembled WGS sequence"/>
</dbReference>
<evidence type="ECO:0000256" key="2">
    <source>
        <dbReference type="SAM" id="MobiDB-lite"/>
    </source>
</evidence>
<feature type="compositionally biased region" description="Basic residues" evidence="2">
    <location>
        <begin position="1"/>
        <end position="11"/>
    </location>
</feature>
<dbReference type="AlphaFoldDB" id="A0AA39XW47"/>
<feature type="compositionally biased region" description="Polar residues" evidence="2">
    <location>
        <begin position="12"/>
        <end position="21"/>
    </location>
</feature>
<dbReference type="GO" id="GO:0017040">
    <property type="term" value="F:N-acylsphingosine amidohydrolase activity"/>
    <property type="evidence" value="ECO:0007669"/>
    <property type="project" value="UniProtKB-EC"/>
</dbReference>
<dbReference type="PANTHER" id="PTHR28583">
    <property type="entry name" value="ACID AMIDASE"/>
    <property type="match status" value="1"/>
</dbReference>